<comment type="similarity">
    <text evidence="3">Belongs to the FPP/GGPP synthase family.</text>
</comment>
<dbReference type="GO" id="GO:0004659">
    <property type="term" value="F:prenyltransferase activity"/>
    <property type="evidence" value="ECO:0007669"/>
    <property type="project" value="InterPro"/>
</dbReference>
<dbReference type="PANTHER" id="PTHR12001">
    <property type="entry name" value="GERANYLGERANYL PYROPHOSPHATE SYNTHASE"/>
    <property type="match status" value="1"/>
</dbReference>
<keyword evidence="5" id="KW-1185">Reference proteome</keyword>
<protein>
    <submittedName>
        <fullName evidence="4">Farnesyl-diphosphate synthase /geranylgeranyl-diphosphate synthase</fullName>
    </submittedName>
</protein>
<dbReference type="InterPro" id="IPR033749">
    <property type="entry name" value="Polyprenyl_synt_CS"/>
</dbReference>
<dbReference type="OrthoDB" id="4497239at2"/>
<evidence type="ECO:0000256" key="1">
    <source>
        <dbReference type="ARBA" id="ARBA00022723"/>
    </source>
</evidence>
<dbReference type="Proteomes" id="UP000199529">
    <property type="component" value="Unassembled WGS sequence"/>
</dbReference>
<dbReference type="AlphaFoldDB" id="A0A1H3NMR6"/>
<keyword evidence="2" id="KW-0460">Magnesium</keyword>
<dbReference type="GO" id="GO:0008299">
    <property type="term" value="P:isoprenoid biosynthetic process"/>
    <property type="evidence" value="ECO:0007669"/>
    <property type="project" value="InterPro"/>
</dbReference>
<dbReference type="Pfam" id="PF00348">
    <property type="entry name" value="polyprenyl_synt"/>
    <property type="match status" value="1"/>
</dbReference>
<evidence type="ECO:0000313" key="5">
    <source>
        <dbReference type="Proteomes" id="UP000199529"/>
    </source>
</evidence>
<dbReference type="CDD" id="cd00685">
    <property type="entry name" value="Trans_IPPS_HT"/>
    <property type="match status" value="1"/>
</dbReference>
<sequence length="349" mass="36441">MTTLPVTAKTDHELLASASRRARELTEPLLRDAVERLGPSLGAIGFYHFRWHSRDPAATGKAIRPTMAVLAAEAVGGEPSAALPAAAAVELVHNFSLIHDDLIDGDVLRRGQPAVWKEHGVPAAILLGDALQSEAFAILLGEGGAPAGAAVAARLAASMREVVVGQVEDIRFTELPWTGEQAVGVAEYLAMAEAKTGALLGFSASAGALLAGADAATAECFDRLGRSLGLAFQCTDDVLGIWGDPAATGKPVLGDLREGKKTLPIIAALAAEGPARERLVSLVGAEARTESDLRLAAELIEELGGREFAEREAMRHLTGVADCLASLPMPAEIRATFEALARSLIGRTR</sequence>
<dbReference type="PROSITE" id="PS00723">
    <property type="entry name" value="POLYPRENYL_SYNTHASE_1"/>
    <property type="match status" value="1"/>
</dbReference>
<dbReference type="Gene3D" id="1.10.600.10">
    <property type="entry name" value="Farnesyl Diphosphate Synthase"/>
    <property type="match status" value="1"/>
</dbReference>
<dbReference type="EMBL" id="FNOK01000038">
    <property type="protein sequence ID" value="SDY90247.1"/>
    <property type="molecule type" value="Genomic_DNA"/>
</dbReference>
<dbReference type="GO" id="GO:0046872">
    <property type="term" value="F:metal ion binding"/>
    <property type="evidence" value="ECO:0007669"/>
    <property type="project" value="UniProtKB-KW"/>
</dbReference>
<keyword evidence="1" id="KW-0479">Metal-binding</keyword>
<gene>
    <name evidence="4" type="ORF">SAMN05216215_103874</name>
</gene>
<proteinExistence type="inferred from homology"/>
<dbReference type="InterPro" id="IPR008949">
    <property type="entry name" value="Isoprenoid_synthase_dom_sf"/>
</dbReference>
<dbReference type="STRING" id="418495.SAMN05216215_103874"/>
<evidence type="ECO:0000313" key="4">
    <source>
        <dbReference type="EMBL" id="SDY90247.1"/>
    </source>
</evidence>
<name>A0A1H3NMR6_9PSEU</name>
<dbReference type="SFLD" id="SFLDG01017">
    <property type="entry name" value="Polyprenyl_Transferase_Like"/>
    <property type="match status" value="1"/>
</dbReference>
<organism evidence="4 5">
    <name type="scientific">Saccharopolyspora shandongensis</name>
    <dbReference type="NCBI Taxonomy" id="418495"/>
    <lineage>
        <taxon>Bacteria</taxon>
        <taxon>Bacillati</taxon>
        <taxon>Actinomycetota</taxon>
        <taxon>Actinomycetes</taxon>
        <taxon>Pseudonocardiales</taxon>
        <taxon>Pseudonocardiaceae</taxon>
        <taxon>Saccharopolyspora</taxon>
    </lineage>
</organism>
<dbReference type="PANTHER" id="PTHR12001:SF86">
    <property type="entry name" value="GERANYLGERANYL DIPHOSPHATE SYNTHASE"/>
    <property type="match status" value="1"/>
</dbReference>
<evidence type="ECO:0000256" key="2">
    <source>
        <dbReference type="ARBA" id="ARBA00022842"/>
    </source>
</evidence>
<accession>A0A1H3NMR6</accession>
<dbReference type="RefSeq" id="WP_093272510.1">
    <property type="nucleotide sequence ID" value="NZ_FNOK01000038.1"/>
</dbReference>
<dbReference type="InterPro" id="IPR000092">
    <property type="entry name" value="Polyprenyl_synt"/>
</dbReference>
<reference evidence="5" key="1">
    <citation type="submission" date="2016-10" db="EMBL/GenBank/DDBJ databases">
        <authorList>
            <person name="Varghese N."/>
            <person name="Submissions S."/>
        </authorList>
    </citation>
    <scope>NUCLEOTIDE SEQUENCE [LARGE SCALE GENOMIC DNA]</scope>
    <source>
        <strain evidence="5">CGMCC 4.3530</strain>
    </source>
</reference>
<evidence type="ECO:0000256" key="3">
    <source>
        <dbReference type="RuleBase" id="RU004466"/>
    </source>
</evidence>
<dbReference type="SFLD" id="SFLDS00005">
    <property type="entry name" value="Isoprenoid_Synthase_Type_I"/>
    <property type="match status" value="1"/>
</dbReference>
<keyword evidence="3" id="KW-0808">Transferase</keyword>
<dbReference type="SUPFAM" id="SSF48576">
    <property type="entry name" value="Terpenoid synthases"/>
    <property type="match status" value="1"/>
</dbReference>